<dbReference type="InterPro" id="IPR006599">
    <property type="entry name" value="CARP_motif"/>
</dbReference>
<dbReference type="GO" id="GO:0005737">
    <property type="term" value="C:cytoplasm"/>
    <property type="evidence" value="ECO:0007669"/>
    <property type="project" value="TreeGrafter"/>
</dbReference>
<dbReference type="InterPro" id="IPR036223">
    <property type="entry name" value="CAP_C_sf"/>
</dbReference>
<name>A0A9P9KE25_FUSRE</name>
<dbReference type="Pfam" id="PF08603">
    <property type="entry name" value="CAP_C"/>
    <property type="match status" value="1"/>
</dbReference>
<evidence type="ECO:0000313" key="7">
    <source>
        <dbReference type="EMBL" id="KAH7253961.1"/>
    </source>
</evidence>
<comment type="similarity">
    <text evidence="1 4">Belongs to the CAP family.</text>
</comment>
<dbReference type="FunFam" id="2.160.20.70:FF:000008">
    <property type="entry name" value="Adenylyl cyclase-associated protein"/>
    <property type="match status" value="1"/>
</dbReference>
<dbReference type="RefSeq" id="XP_046050208.1">
    <property type="nucleotide sequence ID" value="XM_046192657.1"/>
</dbReference>
<evidence type="ECO:0000256" key="5">
    <source>
        <dbReference type="SAM" id="MobiDB-lite"/>
    </source>
</evidence>
<accession>A0A9P9KE25</accession>
<dbReference type="SUPFAM" id="SSF101278">
    <property type="entry name" value="N-terminal domain of adenylylcyclase associated protein, CAP"/>
    <property type="match status" value="1"/>
</dbReference>
<dbReference type="InterPro" id="IPR013992">
    <property type="entry name" value="Adenylate_cyclase-assoc_CAP_N"/>
</dbReference>
<feature type="domain" description="C-CAP/cofactor C-like" evidence="6">
    <location>
        <begin position="342"/>
        <end position="477"/>
    </location>
</feature>
<dbReference type="SUPFAM" id="SSF69340">
    <property type="entry name" value="C-terminal domain of adenylylcyclase associated protein"/>
    <property type="match status" value="1"/>
</dbReference>
<dbReference type="GeneID" id="70222611"/>
<dbReference type="GO" id="GO:0007015">
    <property type="term" value="P:actin filament organization"/>
    <property type="evidence" value="ECO:0007669"/>
    <property type="project" value="TreeGrafter"/>
</dbReference>
<dbReference type="InterPro" id="IPR017901">
    <property type="entry name" value="C-CAP_CF_C-like"/>
</dbReference>
<dbReference type="AlphaFoldDB" id="A0A9P9KE25"/>
<reference evidence="7" key="1">
    <citation type="journal article" date="2021" name="Nat. Commun.">
        <title>Genetic determinants of endophytism in the Arabidopsis root mycobiome.</title>
        <authorList>
            <person name="Mesny F."/>
            <person name="Miyauchi S."/>
            <person name="Thiergart T."/>
            <person name="Pickel B."/>
            <person name="Atanasova L."/>
            <person name="Karlsson M."/>
            <person name="Huettel B."/>
            <person name="Barry K.W."/>
            <person name="Haridas S."/>
            <person name="Chen C."/>
            <person name="Bauer D."/>
            <person name="Andreopoulos W."/>
            <person name="Pangilinan J."/>
            <person name="LaButti K."/>
            <person name="Riley R."/>
            <person name="Lipzen A."/>
            <person name="Clum A."/>
            <person name="Drula E."/>
            <person name="Henrissat B."/>
            <person name="Kohler A."/>
            <person name="Grigoriev I.V."/>
            <person name="Martin F.M."/>
            <person name="Hacquard S."/>
        </authorList>
    </citation>
    <scope>NUCLEOTIDE SEQUENCE</scope>
    <source>
        <strain evidence="7">MPI-CAGE-AT-0023</strain>
    </source>
</reference>
<evidence type="ECO:0000256" key="2">
    <source>
        <dbReference type="ARBA" id="ARBA00054756"/>
    </source>
</evidence>
<feature type="compositionally biased region" description="Basic and acidic residues" evidence="5">
    <location>
        <begin position="332"/>
        <end position="347"/>
    </location>
</feature>
<dbReference type="PROSITE" id="PS01088">
    <property type="entry name" value="CAP_1"/>
    <property type="match status" value="1"/>
</dbReference>
<dbReference type="Pfam" id="PF21938">
    <property type="entry name" value="CAP_N"/>
    <property type="match status" value="1"/>
</dbReference>
<feature type="compositionally biased region" description="Polar residues" evidence="5">
    <location>
        <begin position="307"/>
        <end position="322"/>
    </location>
</feature>
<feature type="compositionally biased region" description="Low complexity" evidence="5">
    <location>
        <begin position="60"/>
        <end position="80"/>
    </location>
</feature>
<dbReference type="InterPro" id="IPR001837">
    <property type="entry name" value="Adenylate_cyclase-assoc_CAP"/>
</dbReference>
<feature type="region of interest" description="Disordered" evidence="5">
    <location>
        <begin position="267"/>
        <end position="347"/>
    </location>
</feature>
<dbReference type="InterPro" id="IPR018106">
    <property type="entry name" value="CAP_CS_N"/>
</dbReference>
<evidence type="ECO:0000256" key="1">
    <source>
        <dbReference type="ARBA" id="ARBA00007659"/>
    </source>
</evidence>
<dbReference type="PROSITE" id="PS51329">
    <property type="entry name" value="C_CAP_COFACTOR_C"/>
    <property type="match status" value="1"/>
</dbReference>
<dbReference type="InterPro" id="IPR016098">
    <property type="entry name" value="CAP/MinC_C"/>
</dbReference>
<comment type="caution">
    <text evidence="7">The sequence shown here is derived from an EMBL/GenBank/DDBJ whole genome shotgun (WGS) entry which is preliminary data.</text>
</comment>
<dbReference type="InterPro" id="IPR053950">
    <property type="entry name" value="CAP_N"/>
</dbReference>
<dbReference type="GO" id="GO:0019933">
    <property type="term" value="P:cAMP-mediated signaling"/>
    <property type="evidence" value="ECO:0007669"/>
    <property type="project" value="TreeGrafter"/>
</dbReference>
<dbReference type="GO" id="GO:0008179">
    <property type="term" value="F:adenylate cyclase binding"/>
    <property type="evidence" value="ECO:0007669"/>
    <property type="project" value="TreeGrafter"/>
</dbReference>
<feature type="region of interest" description="Disordered" evidence="5">
    <location>
        <begin position="25"/>
        <end position="80"/>
    </location>
</feature>
<evidence type="ECO:0000256" key="3">
    <source>
        <dbReference type="ARBA" id="ARBA00072052"/>
    </source>
</evidence>
<dbReference type="InterPro" id="IPR013912">
    <property type="entry name" value="Adenylate_cyclase-assoc_CAP_C"/>
</dbReference>
<gene>
    <name evidence="7" type="ORF">BKA55DRAFT_566629</name>
</gene>
<protein>
    <recommendedName>
        <fullName evidence="3 4">Adenylyl cyclase-associated protein</fullName>
    </recommendedName>
</protein>
<dbReference type="GO" id="GO:0003779">
    <property type="term" value="F:actin binding"/>
    <property type="evidence" value="ECO:0007669"/>
    <property type="project" value="InterPro"/>
</dbReference>
<dbReference type="Gene3D" id="1.25.40.330">
    <property type="entry name" value="Adenylate cyclase-associated CAP, N-terminal domain"/>
    <property type="match status" value="1"/>
</dbReference>
<dbReference type="InterPro" id="IPR036222">
    <property type="entry name" value="CAP_N_sf"/>
</dbReference>
<sequence length="501" mass="54177">MAANSQMHNLTTLIKRLEAATSRLEDIASSTEPPADGAVLNQAIPSPPNPSLAAPPPLAAPDSKATTPAAAKPEPAAEPLPESIEEFDAFLNTSVDKYVKLSHQLGGLVAEQASLVKSGFQEQRKFLLISTKAKKPNLSGPDLPVYESLIKPINEALMAVTELKDANRPSPMYTQLSTVSDGIMVLAWVTIDTRPYKHVDECLGSAQFFGNRVLKEQKDKDPKQIEWVQSFYQMFRDLADYVKQYFPTGIPWNPNGQPAQEVLKSLSAGSAPASAPPAPAPAAGELNKGDAVTKGLRKVDKSEMTHKNPSLRSGSTVSSGQRGKSPAPGKKPKPESMRIKKPAKKELEGNKWTIENYEKEAEPIEIEASLTHSVLISRCNNTTIIVRGKANQVTVENSTRLSLIVDTLVSTVDVVKANNFALQVMGTIPTVMLDQVDSAQIYFSKESIGTKVFTSKSAGVNLNVISGEDDDYKEVPLPSQICSYYDESKGDLVNEIVAHAG</sequence>
<feature type="compositionally biased region" description="Pro residues" evidence="5">
    <location>
        <begin position="45"/>
        <end position="59"/>
    </location>
</feature>
<feature type="compositionally biased region" description="Basic and acidic residues" evidence="5">
    <location>
        <begin position="297"/>
        <end position="306"/>
    </location>
</feature>
<evidence type="ECO:0000256" key="4">
    <source>
        <dbReference type="RuleBase" id="RU000647"/>
    </source>
</evidence>
<dbReference type="Pfam" id="PF01213">
    <property type="entry name" value="CAP_N-CM"/>
    <property type="match status" value="1"/>
</dbReference>
<dbReference type="Gene3D" id="2.160.20.70">
    <property type="match status" value="1"/>
</dbReference>
<comment type="function">
    <text evidence="2">The N-terminal domain binds to adenylyl cyclase, thereby enabling adenylyl cyclase to be activated by upstream regulatory signals, such as Ras. The C-terminal domain is required for normal cellular morphology and growth control.</text>
</comment>
<proteinExistence type="inferred from homology"/>
<dbReference type="EMBL" id="JAGMUX010000007">
    <property type="protein sequence ID" value="KAH7253961.1"/>
    <property type="molecule type" value="Genomic_DNA"/>
</dbReference>
<dbReference type="SMART" id="SM00673">
    <property type="entry name" value="CARP"/>
    <property type="match status" value="2"/>
</dbReference>
<keyword evidence="8" id="KW-1185">Reference proteome</keyword>
<evidence type="ECO:0000259" key="6">
    <source>
        <dbReference type="PROSITE" id="PS51329"/>
    </source>
</evidence>
<evidence type="ECO:0000313" key="8">
    <source>
        <dbReference type="Proteomes" id="UP000720189"/>
    </source>
</evidence>
<dbReference type="PANTHER" id="PTHR10652">
    <property type="entry name" value="ADENYLYL CYCLASE-ASSOCIATED PROTEIN"/>
    <property type="match status" value="1"/>
</dbReference>
<dbReference type="FunFam" id="1.25.40.330:FF:000001">
    <property type="entry name" value="Adenylyl cyclase-associated protein"/>
    <property type="match status" value="1"/>
</dbReference>
<organism evidence="7 8">
    <name type="scientific">Fusarium redolens</name>
    <dbReference type="NCBI Taxonomy" id="48865"/>
    <lineage>
        <taxon>Eukaryota</taxon>
        <taxon>Fungi</taxon>
        <taxon>Dikarya</taxon>
        <taxon>Ascomycota</taxon>
        <taxon>Pezizomycotina</taxon>
        <taxon>Sordariomycetes</taxon>
        <taxon>Hypocreomycetidae</taxon>
        <taxon>Hypocreales</taxon>
        <taxon>Nectriaceae</taxon>
        <taxon>Fusarium</taxon>
        <taxon>Fusarium redolens species complex</taxon>
    </lineage>
</organism>
<dbReference type="PANTHER" id="PTHR10652:SF0">
    <property type="entry name" value="ADENYLYL CYCLASE-ASSOCIATED PROTEIN"/>
    <property type="match status" value="1"/>
</dbReference>
<dbReference type="OrthoDB" id="77251at2759"/>
<dbReference type="Proteomes" id="UP000720189">
    <property type="component" value="Unassembled WGS sequence"/>
</dbReference>